<dbReference type="Proteomes" id="UP000274131">
    <property type="component" value="Unassembled WGS sequence"/>
</dbReference>
<evidence type="ECO:0000313" key="2">
    <source>
        <dbReference type="Proteomes" id="UP000274131"/>
    </source>
</evidence>
<accession>A0A0N4USU1</accession>
<protein>
    <submittedName>
        <fullName evidence="3">C2 tensin-type domain-containing protein</fullName>
    </submittedName>
</protein>
<evidence type="ECO:0000313" key="1">
    <source>
        <dbReference type="EMBL" id="VDD85013.1"/>
    </source>
</evidence>
<reference evidence="3" key="1">
    <citation type="submission" date="2017-02" db="UniProtKB">
        <authorList>
            <consortium name="WormBaseParasite"/>
        </authorList>
    </citation>
    <scope>IDENTIFICATION</scope>
</reference>
<name>A0A0N4USU1_ENTVE</name>
<dbReference type="WBParaSite" id="EVEC_0000021901-mRNA-1">
    <property type="protein sequence ID" value="EVEC_0000021901-mRNA-1"/>
    <property type="gene ID" value="EVEC_0000021901"/>
</dbReference>
<evidence type="ECO:0000313" key="3">
    <source>
        <dbReference type="WBParaSite" id="EVEC_0000021901-mRNA-1"/>
    </source>
</evidence>
<dbReference type="AlphaFoldDB" id="A0A0N4USU1"/>
<sequence>MDPILFRFQQRVLLAKKGFMKKGFMQKDCLGQEIFDRQKTHGVWARSLHESAYTHREGNIPQRVRQVGHQYSDQILDYEDLITASAVYAKERIRTNFWTRRASPRQVKIKVTNQSKLIIAELTFFVPFDVQNPQCSRLLASRLQYWKEGNEMRPETQSWSARFYRSGMKMVVQKLKVDDYNNIILEARMDSDQVRVAKDQAPKFMKHNDLTGIIIYPDMDNTGYENITRQFVLRRLSASLADSHHPRQKDILKKLMQLKDSQQMEVDLPPSAGIQEETHESVDIEIQGERRHVTREQDQEDPRDRIIPFKIDENVKRNYASNSCYNFSGTGDHGKEVLQAYADEKVEEAKTKFVNQYLRRRLLYDGNPYHKREAL</sequence>
<proteinExistence type="predicted"/>
<gene>
    <name evidence="1" type="ORF">EVEC_LOCUS156</name>
</gene>
<organism evidence="3">
    <name type="scientific">Enterobius vermicularis</name>
    <name type="common">Human pinworm</name>
    <dbReference type="NCBI Taxonomy" id="51028"/>
    <lineage>
        <taxon>Eukaryota</taxon>
        <taxon>Metazoa</taxon>
        <taxon>Ecdysozoa</taxon>
        <taxon>Nematoda</taxon>
        <taxon>Chromadorea</taxon>
        <taxon>Rhabditida</taxon>
        <taxon>Spirurina</taxon>
        <taxon>Oxyuridomorpha</taxon>
        <taxon>Oxyuroidea</taxon>
        <taxon>Oxyuridae</taxon>
        <taxon>Enterobius</taxon>
    </lineage>
</organism>
<dbReference type="EMBL" id="UXUI01000100">
    <property type="protein sequence ID" value="VDD85013.1"/>
    <property type="molecule type" value="Genomic_DNA"/>
</dbReference>
<keyword evidence="2" id="KW-1185">Reference proteome</keyword>
<reference evidence="1 2" key="2">
    <citation type="submission" date="2018-10" db="EMBL/GenBank/DDBJ databases">
        <authorList>
            <consortium name="Pathogen Informatics"/>
        </authorList>
    </citation>
    <scope>NUCLEOTIDE SEQUENCE [LARGE SCALE GENOMIC DNA]</scope>
</reference>